<feature type="transmembrane region" description="Helical" evidence="7">
    <location>
        <begin position="162"/>
        <end position="181"/>
    </location>
</feature>
<keyword evidence="4 7" id="KW-1133">Transmembrane helix</keyword>
<feature type="region of interest" description="Disordered" evidence="6">
    <location>
        <begin position="1"/>
        <end position="22"/>
    </location>
</feature>
<evidence type="ECO:0008006" key="10">
    <source>
        <dbReference type="Google" id="ProtNLM"/>
    </source>
</evidence>
<feature type="transmembrane region" description="Helical" evidence="7">
    <location>
        <begin position="187"/>
        <end position="207"/>
    </location>
</feature>
<dbReference type="EMBL" id="BAABIM010000005">
    <property type="protein sequence ID" value="GAA4697684.1"/>
    <property type="molecule type" value="Genomic_DNA"/>
</dbReference>
<keyword evidence="5 7" id="KW-0472">Membrane</keyword>
<evidence type="ECO:0000313" key="9">
    <source>
        <dbReference type="Proteomes" id="UP001500621"/>
    </source>
</evidence>
<evidence type="ECO:0000256" key="3">
    <source>
        <dbReference type="ARBA" id="ARBA00022692"/>
    </source>
</evidence>
<dbReference type="Proteomes" id="UP001500621">
    <property type="component" value="Unassembled WGS sequence"/>
</dbReference>
<dbReference type="PANTHER" id="PTHR30250">
    <property type="entry name" value="PST FAMILY PREDICTED COLANIC ACID TRANSPORTER"/>
    <property type="match status" value="1"/>
</dbReference>
<keyword evidence="2" id="KW-1003">Cell membrane</keyword>
<feature type="transmembrane region" description="Helical" evidence="7">
    <location>
        <begin position="105"/>
        <end position="123"/>
    </location>
</feature>
<dbReference type="RefSeq" id="WP_345271689.1">
    <property type="nucleotide sequence ID" value="NZ_BAABIM010000005.1"/>
</dbReference>
<evidence type="ECO:0000256" key="7">
    <source>
        <dbReference type="SAM" id="Phobius"/>
    </source>
</evidence>
<evidence type="ECO:0000256" key="6">
    <source>
        <dbReference type="SAM" id="MobiDB-lite"/>
    </source>
</evidence>
<protein>
    <recommendedName>
        <fullName evidence="10">Polysaccharide biosynthesis protein</fullName>
    </recommendedName>
</protein>
<sequence length="425" mass="44442">MTEATPPRSAPSTEPRERPRARDTGAAIAVAMAVMNVATYGFQMITARVLGPQDYGAFAALMNVLLVVSVMSLAVQATAARRISAEPGDVEGIERAVLRVTYRSALVLGVVLLVASPLINWLLRLESLASAALVGVIAVPLTIMGGQAGVLQGERRWGPLALVYLAAGVPRLVVGTALVLWQPGEATAVLGVAIGAIAPVVVGTIALRRPRHLETPHDLPSTPSLLGEVARSSQALLAFFALSNVDVIVARNVLDGREAGLYAAGLIMTKAVLFLPQFVVVVAFPAMSTVRERRRTLVRGLLAVAGIGAVSTAGAWVLSGLAMVFVGGAQYDEIQGLLWLFAVLGTCLAMLQLLVYSVLARQGRRSVYVPWVALVALVAAGLGADSVESLLVVVVVVDAVLLAVLLTVSLVLTAREVPEEPVTEP</sequence>
<feature type="transmembrane region" description="Helical" evidence="7">
    <location>
        <begin position="296"/>
        <end position="318"/>
    </location>
</feature>
<feature type="transmembrane region" description="Helical" evidence="7">
    <location>
        <begin position="25"/>
        <end position="43"/>
    </location>
</feature>
<comment type="caution">
    <text evidence="8">The sequence shown here is derived from an EMBL/GenBank/DDBJ whole genome shotgun (WGS) entry which is preliminary data.</text>
</comment>
<evidence type="ECO:0000313" key="8">
    <source>
        <dbReference type="EMBL" id="GAA4697684.1"/>
    </source>
</evidence>
<feature type="transmembrane region" description="Helical" evidence="7">
    <location>
        <begin position="235"/>
        <end position="254"/>
    </location>
</feature>
<evidence type="ECO:0000256" key="2">
    <source>
        <dbReference type="ARBA" id="ARBA00022475"/>
    </source>
</evidence>
<proteinExistence type="predicted"/>
<dbReference type="InterPro" id="IPR050833">
    <property type="entry name" value="Poly_Biosynth_Transport"/>
</dbReference>
<evidence type="ECO:0000256" key="4">
    <source>
        <dbReference type="ARBA" id="ARBA00022989"/>
    </source>
</evidence>
<gene>
    <name evidence="8" type="ORF">GCM10023226_40200</name>
</gene>
<feature type="transmembrane region" description="Helical" evidence="7">
    <location>
        <begin position="55"/>
        <end position="75"/>
    </location>
</feature>
<feature type="transmembrane region" description="Helical" evidence="7">
    <location>
        <begin position="260"/>
        <end position="284"/>
    </location>
</feature>
<evidence type="ECO:0000256" key="5">
    <source>
        <dbReference type="ARBA" id="ARBA00023136"/>
    </source>
</evidence>
<keyword evidence="9" id="KW-1185">Reference proteome</keyword>
<organism evidence="8 9">
    <name type="scientific">Nocardioides nanhaiensis</name>
    <dbReference type="NCBI Taxonomy" id="1476871"/>
    <lineage>
        <taxon>Bacteria</taxon>
        <taxon>Bacillati</taxon>
        <taxon>Actinomycetota</taxon>
        <taxon>Actinomycetes</taxon>
        <taxon>Propionibacteriales</taxon>
        <taxon>Nocardioidaceae</taxon>
        <taxon>Nocardioides</taxon>
    </lineage>
</organism>
<dbReference type="PANTHER" id="PTHR30250:SF11">
    <property type="entry name" value="O-ANTIGEN TRANSPORTER-RELATED"/>
    <property type="match status" value="1"/>
</dbReference>
<feature type="transmembrane region" description="Helical" evidence="7">
    <location>
        <begin position="390"/>
        <end position="412"/>
    </location>
</feature>
<feature type="transmembrane region" description="Helical" evidence="7">
    <location>
        <begin position="129"/>
        <end position="150"/>
    </location>
</feature>
<evidence type="ECO:0000256" key="1">
    <source>
        <dbReference type="ARBA" id="ARBA00004651"/>
    </source>
</evidence>
<reference evidence="9" key="1">
    <citation type="journal article" date="2019" name="Int. J. Syst. Evol. Microbiol.">
        <title>The Global Catalogue of Microorganisms (GCM) 10K type strain sequencing project: providing services to taxonomists for standard genome sequencing and annotation.</title>
        <authorList>
            <consortium name="The Broad Institute Genomics Platform"/>
            <consortium name="The Broad Institute Genome Sequencing Center for Infectious Disease"/>
            <person name="Wu L."/>
            <person name="Ma J."/>
        </authorList>
    </citation>
    <scope>NUCLEOTIDE SEQUENCE [LARGE SCALE GENOMIC DNA]</scope>
    <source>
        <strain evidence="9">JCM 18127</strain>
    </source>
</reference>
<keyword evidence="3 7" id="KW-0812">Transmembrane</keyword>
<feature type="transmembrane region" description="Helical" evidence="7">
    <location>
        <begin position="366"/>
        <end position="384"/>
    </location>
</feature>
<accession>A0ABP8X0J4</accession>
<name>A0ABP8X0J4_9ACTN</name>
<feature type="transmembrane region" description="Helical" evidence="7">
    <location>
        <begin position="338"/>
        <end position="359"/>
    </location>
</feature>
<comment type="subcellular location">
    <subcellularLocation>
        <location evidence="1">Cell membrane</location>
        <topology evidence="1">Multi-pass membrane protein</topology>
    </subcellularLocation>
</comment>